<name>A0A9N8YYD6_9GLOM</name>
<dbReference type="GO" id="GO:0005829">
    <property type="term" value="C:cytosol"/>
    <property type="evidence" value="ECO:0007669"/>
    <property type="project" value="TreeGrafter"/>
</dbReference>
<dbReference type="InterPro" id="IPR016562">
    <property type="entry name" value="Proteasome_assmbl_chp_2_euk"/>
</dbReference>
<evidence type="ECO:0000256" key="2">
    <source>
        <dbReference type="ARBA" id="ARBA00023186"/>
    </source>
</evidence>
<organism evidence="5 6">
    <name type="scientific">Ambispora leptoticha</name>
    <dbReference type="NCBI Taxonomy" id="144679"/>
    <lineage>
        <taxon>Eukaryota</taxon>
        <taxon>Fungi</taxon>
        <taxon>Fungi incertae sedis</taxon>
        <taxon>Mucoromycota</taxon>
        <taxon>Glomeromycotina</taxon>
        <taxon>Glomeromycetes</taxon>
        <taxon>Archaeosporales</taxon>
        <taxon>Ambisporaceae</taxon>
        <taxon>Ambispora</taxon>
    </lineage>
</organism>
<dbReference type="InterPro" id="IPR019151">
    <property type="entry name" value="Proteasome_assmbl_chaperone_2"/>
</dbReference>
<dbReference type="AlphaFoldDB" id="A0A9N8YYD6"/>
<evidence type="ECO:0000313" key="5">
    <source>
        <dbReference type="EMBL" id="CAG8454235.1"/>
    </source>
</evidence>
<evidence type="ECO:0000256" key="3">
    <source>
        <dbReference type="ARBA" id="ARBA00025745"/>
    </source>
</evidence>
<dbReference type="PANTHER" id="PTHR12970">
    <property type="entry name" value="PROTEASOME ASSEMBLY CHAPERONE 2"/>
    <property type="match status" value="1"/>
</dbReference>
<dbReference type="PIRSF" id="PIRSF010044">
    <property type="entry name" value="UCP010044"/>
    <property type="match status" value="1"/>
</dbReference>
<dbReference type="EMBL" id="CAJVPS010000118">
    <property type="protein sequence ID" value="CAG8454235.1"/>
    <property type="molecule type" value="Genomic_DNA"/>
</dbReference>
<dbReference type="Gene3D" id="3.40.50.10900">
    <property type="entry name" value="PAC-like subunit"/>
    <property type="match status" value="1"/>
</dbReference>
<comment type="function">
    <text evidence="4">Involved in 20S proteasome assembly.</text>
</comment>
<evidence type="ECO:0000256" key="1">
    <source>
        <dbReference type="ARBA" id="ARBA00019186"/>
    </source>
</evidence>
<proteinExistence type="inferred from homology"/>
<dbReference type="InterPro" id="IPR038389">
    <property type="entry name" value="PSMG2_sf"/>
</dbReference>
<dbReference type="Proteomes" id="UP000789508">
    <property type="component" value="Unassembled WGS sequence"/>
</dbReference>
<comment type="caution">
    <text evidence="5">The sequence shown here is derived from an EMBL/GenBank/DDBJ whole genome shotgun (WGS) entry which is preliminary data.</text>
</comment>
<sequence length="274" mass="30588">MSNFIAEDDFDSKLLERSKLIVPSVSIGNVPQLTVDLLLTTLDVKRVGFIDDDNVIPVAGKREDTQAVGITVAIEGKFPQISEIFQSKDQKWTLIQQRAPLIQKHLLRFATNLVSFIERFKFSEVITLASADATRRNDAQLTGTPLRVLTTSSISNDLQKRITSLKLKQLEYLKSEDFIESHDVGSTNTDADDVPRIPGGGVTRNFYKLAKEKGLPLLVLIWFALEGDNTLDAIQLANHANSLLGLFPSQDSVAWKTPKSWQGIFGKPFDRDLY</sequence>
<dbReference type="Pfam" id="PF09754">
    <property type="entry name" value="PAC2"/>
    <property type="match status" value="1"/>
</dbReference>
<evidence type="ECO:0000313" key="6">
    <source>
        <dbReference type="Proteomes" id="UP000789508"/>
    </source>
</evidence>
<gene>
    <name evidence="5" type="ORF">ALEPTO_LOCUS1186</name>
</gene>
<dbReference type="PANTHER" id="PTHR12970:SF1">
    <property type="entry name" value="PROTEASOME ASSEMBLY CHAPERONE 2"/>
    <property type="match status" value="1"/>
</dbReference>
<protein>
    <recommendedName>
        <fullName evidence="1 4">Proteasome assembly chaperone 2</fullName>
    </recommendedName>
</protein>
<reference evidence="5" key="1">
    <citation type="submission" date="2021-06" db="EMBL/GenBank/DDBJ databases">
        <authorList>
            <person name="Kallberg Y."/>
            <person name="Tangrot J."/>
            <person name="Rosling A."/>
        </authorList>
    </citation>
    <scope>NUCLEOTIDE SEQUENCE</scope>
    <source>
        <strain evidence="5">FL130A</strain>
    </source>
</reference>
<dbReference type="GO" id="GO:0005634">
    <property type="term" value="C:nucleus"/>
    <property type="evidence" value="ECO:0007669"/>
    <property type="project" value="TreeGrafter"/>
</dbReference>
<dbReference type="OrthoDB" id="10260712at2759"/>
<accession>A0A9N8YYD6</accession>
<keyword evidence="6" id="KW-1185">Reference proteome</keyword>
<comment type="similarity">
    <text evidence="3 4">Belongs to the PSMG2 family.</text>
</comment>
<keyword evidence="2 4" id="KW-0143">Chaperone</keyword>
<comment type="subunit">
    <text evidence="4">Component of the 20S proteasome chaperone.</text>
</comment>
<evidence type="ECO:0000256" key="4">
    <source>
        <dbReference type="PIRNR" id="PIRNR010044"/>
    </source>
</evidence>
<dbReference type="GO" id="GO:0043248">
    <property type="term" value="P:proteasome assembly"/>
    <property type="evidence" value="ECO:0007669"/>
    <property type="project" value="TreeGrafter"/>
</dbReference>